<feature type="compositionally biased region" description="Basic and acidic residues" evidence="1">
    <location>
        <begin position="96"/>
        <end position="137"/>
    </location>
</feature>
<organism evidence="3 4">
    <name type="scientific">Ophiophagus hannah</name>
    <name type="common">King cobra</name>
    <name type="synonym">Naja hannah</name>
    <dbReference type="NCBI Taxonomy" id="8665"/>
    <lineage>
        <taxon>Eukaryota</taxon>
        <taxon>Metazoa</taxon>
        <taxon>Chordata</taxon>
        <taxon>Craniata</taxon>
        <taxon>Vertebrata</taxon>
        <taxon>Euteleostomi</taxon>
        <taxon>Lepidosauria</taxon>
        <taxon>Squamata</taxon>
        <taxon>Bifurcata</taxon>
        <taxon>Unidentata</taxon>
        <taxon>Episquamata</taxon>
        <taxon>Toxicofera</taxon>
        <taxon>Serpentes</taxon>
        <taxon>Colubroidea</taxon>
        <taxon>Elapidae</taxon>
        <taxon>Elapinae</taxon>
        <taxon>Ophiophagus</taxon>
    </lineage>
</organism>
<proteinExistence type="predicted"/>
<dbReference type="EMBL" id="AZIM01001978">
    <property type="protein sequence ID" value="ETE65147.1"/>
    <property type="molecule type" value="Genomic_DNA"/>
</dbReference>
<gene>
    <name evidence="3" type="primary">Srst</name>
    <name evidence="3" type="ORF">L345_09087</name>
</gene>
<evidence type="ECO:0000256" key="1">
    <source>
        <dbReference type="SAM" id="MobiDB-lite"/>
    </source>
</evidence>
<evidence type="ECO:0000313" key="4">
    <source>
        <dbReference type="Proteomes" id="UP000018936"/>
    </source>
</evidence>
<sequence>MPKLREKKGCVNFVTLVLVLPLVTLRQKSYPGACVCVCEEETNSSFCSSSVRQPKRTDRIDRPEFFNRGNFKPGGLQLPEFPSHCLKVAKKLRSHEVLSSKRTLHPSETEDRWQAGRQAGRKEGRRMIGRRREVGREKGRRKIGRKEGGKEGERWKEGGKEKERKEERWKKGERKEGRKPQPGLVKQTSLERSRCPQSHSHVCFLTVCKVGPPSLPLPRPSWFAARPDPRQRLSQLGPPNSHLSRKPSKTERGRWFKKTELQPPSSEGTEISPSLSGWPHPELPSCYTPAPSVSWRSPPSGTSWAAALGRISKPPQSLSAASPPWWSRNRRGEEEELLLGKSFGSPASNPELSCSPENKTHSYVSVMAGKNANPRGLSELIWSALACLFLLLIGSLFAYEYHVSPKIRPCLIFFLPPKKAPGLIFGGSHPLTNLTCMCRPRPPFRSDNGALDRSRALFSATEALGQQGRCQDVQGLATTVQSKYICRATRRREQLRNRGRLGRIKEERKGSGVCRRPLVHLIRPDKVCDCKSLLKDCLPGLSWVSLLCDFGKPGSEEGRHFGFSLAFSLLPNPFPDSVWDSQFFPATHRIRRTRSKRKEDPRDINKPRLPKPAPLLGSSLDFRPKGFQSPRNSNPSCLSSACLVAAEPGRNEFGCVGKPWPTYLAQQQVDDVEDHVEGELCCEKGEEPLGGIHRSGMYSWKRNGEETEKPTLVRLSAWRDTEIQEVLDLRPRQSPSFLLLSETFKWLCPVLQPLLPRLLSEESGFPVARETL</sequence>
<feature type="compositionally biased region" description="Basic and acidic residues" evidence="1">
    <location>
        <begin position="248"/>
        <end position="260"/>
    </location>
</feature>
<protein>
    <submittedName>
        <fullName evidence="3">Octapeptide-repeat protein T2</fullName>
    </submittedName>
</protein>
<feature type="region of interest" description="Disordered" evidence="1">
    <location>
        <begin position="590"/>
        <end position="617"/>
    </location>
</feature>
<keyword evidence="2" id="KW-0732">Signal</keyword>
<dbReference type="Proteomes" id="UP000018936">
    <property type="component" value="Unassembled WGS sequence"/>
</dbReference>
<feature type="compositionally biased region" description="Polar residues" evidence="1">
    <location>
        <begin position="232"/>
        <end position="242"/>
    </location>
</feature>
<comment type="caution">
    <text evidence="3">The sequence shown here is derived from an EMBL/GenBank/DDBJ whole genome shotgun (WGS) entry which is preliminary data.</text>
</comment>
<feature type="compositionally biased region" description="Basic and acidic residues" evidence="1">
    <location>
        <begin position="145"/>
        <end position="179"/>
    </location>
</feature>
<feature type="compositionally biased region" description="Basic and acidic residues" evidence="1">
    <location>
        <begin position="597"/>
        <end position="606"/>
    </location>
</feature>
<feature type="chain" id="PRO_5004771050" evidence="2">
    <location>
        <begin position="26"/>
        <end position="772"/>
    </location>
</feature>
<evidence type="ECO:0000313" key="3">
    <source>
        <dbReference type="EMBL" id="ETE65147.1"/>
    </source>
</evidence>
<feature type="compositionally biased region" description="Polar residues" evidence="1">
    <location>
        <begin position="262"/>
        <end position="275"/>
    </location>
</feature>
<evidence type="ECO:0000256" key="2">
    <source>
        <dbReference type="SAM" id="SignalP"/>
    </source>
</evidence>
<feature type="signal peptide" evidence="2">
    <location>
        <begin position="1"/>
        <end position="25"/>
    </location>
</feature>
<dbReference type="AlphaFoldDB" id="V8NUD3"/>
<feature type="non-terminal residue" evidence="3">
    <location>
        <position position="1"/>
    </location>
</feature>
<feature type="region of interest" description="Disordered" evidence="1">
    <location>
        <begin position="96"/>
        <end position="196"/>
    </location>
</feature>
<reference evidence="3 4" key="1">
    <citation type="journal article" date="2013" name="Proc. Natl. Acad. Sci. U.S.A.">
        <title>The king cobra genome reveals dynamic gene evolution and adaptation in the snake venom system.</title>
        <authorList>
            <person name="Vonk F.J."/>
            <person name="Casewell N.R."/>
            <person name="Henkel C.V."/>
            <person name="Heimberg A.M."/>
            <person name="Jansen H.J."/>
            <person name="McCleary R.J."/>
            <person name="Kerkkamp H.M."/>
            <person name="Vos R.A."/>
            <person name="Guerreiro I."/>
            <person name="Calvete J.J."/>
            <person name="Wuster W."/>
            <person name="Woods A.E."/>
            <person name="Logan J.M."/>
            <person name="Harrison R.A."/>
            <person name="Castoe T.A."/>
            <person name="de Koning A.P."/>
            <person name="Pollock D.D."/>
            <person name="Yandell M."/>
            <person name="Calderon D."/>
            <person name="Renjifo C."/>
            <person name="Currier R.B."/>
            <person name="Salgado D."/>
            <person name="Pla D."/>
            <person name="Sanz L."/>
            <person name="Hyder A.S."/>
            <person name="Ribeiro J.M."/>
            <person name="Arntzen J.W."/>
            <person name="van den Thillart G.E."/>
            <person name="Boetzer M."/>
            <person name="Pirovano W."/>
            <person name="Dirks R.P."/>
            <person name="Spaink H.P."/>
            <person name="Duboule D."/>
            <person name="McGlinn E."/>
            <person name="Kini R.M."/>
            <person name="Richardson M.K."/>
        </authorList>
    </citation>
    <scope>NUCLEOTIDE SEQUENCE</scope>
    <source>
        <tissue evidence="3">Blood</tissue>
    </source>
</reference>
<keyword evidence="4" id="KW-1185">Reference proteome</keyword>
<feature type="region of interest" description="Disordered" evidence="1">
    <location>
        <begin position="229"/>
        <end position="276"/>
    </location>
</feature>
<accession>V8NUD3</accession>
<name>V8NUD3_OPHHA</name>